<dbReference type="Pfam" id="PF14491">
    <property type="entry name" value="DUF4435"/>
    <property type="match status" value="1"/>
</dbReference>
<sequence>MREFITVDREANQIRLLRQTYSGTFLLVEGGSDKIFYERFVNKCCKLVTVSGKPSSKQRVIAVLEILEKDNFQGVLAIVDADFERLTTLLYSSPNLLRTDTHDVETMLIKSPALDKVIAEFSSEEKVTQFKRDIRLALLEAATPVGCLLLISLTEDLNLKFEGIKYSKFIDENTLLIDELKLIKEVKNKSQAFSLKDEELQEKILSHKSKNYDSWQVCCGHHLVEILSVALCKAWGTSKASDVEANSLERSLRLAYEEVYFRKTEIYSKIRVWESKNQPFQVLRNDM</sequence>
<organism evidence="2 3">
    <name type="scientific">Anabaena azotica FACHB-119</name>
    <dbReference type="NCBI Taxonomy" id="947527"/>
    <lineage>
        <taxon>Bacteria</taxon>
        <taxon>Bacillati</taxon>
        <taxon>Cyanobacteriota</taxon>
        <taxon>Cyanophyceae</taxon>
        <taxon>Nostocales</taxon>
        <taxon>Nostocaceae</taxon>
        <taxon>Anabaena</taxon>
        <taxon>Anabaena azotica</taxon>
    </lineage>
</organism>
<evidence type="ECO:0000313" key="3">
    <source>
        <dbReference type="Proteomes" id="UP000661112"/>
    </source>
</evidence>
<accession>A0ABR8D3L5</accession>
<comment type="caution">
    <text evidence="2">The sequence shown here is derived from an EMBL/GenBank/DDBJ whole genome shotgun (WGS) entry which is preliminary data.</text>
</comment>
<gene>
    <name evidence="2" type="ORF">H6G83_06885</name>
</gene>
<evidence type="ECO:0000259" key="1">
    <source>
        <dbReference type="Pfam" id="PF14491"/>
    </source>
</evidence>
<dbReference type="Proteomes" id="UP000661112">
    <property type="component" value="Unassembled WGS sequence"/>
</dbReference>
<dbReference type="EMBL" id="JACJSG010000007">
    <property type="protein sequence ID" value="MBD2500348.1"/>
    <property type="molecule type" value="Genomic_DNA"/>
</dbReference>
<feature type="domain" description="DUF4435" evidence="1">
    <location>
        <begin position="25"/>
        <end position="228"/>
    </location>
</feature>
<keyword evidence="3" id="KW-1185">Reference proteome</keyword>
<name>A0ABR8D3L5_9NOST</name>
<dbReference type="InterPro" id="IPR029492">
    <property type="entry name" value="DUF4435"/>
</dbReference>
<protein>
    <submittedName>
        <fullName evidence="2">DUF4435 domain-containing protein</fullName>
    </submittedName>
</protein>
<dbReference type="RefSeq" id="WP_190468948.1">
    <property type="nucleotide sequence ID" value="NZ_JACJSG010000007.1"/>
</dbReference>
<proteinExistence type="predicted"/>
<reference evidence="2 3" key="1">
    <citation type="journal article" date="2020" name="ISME J.">
        <title>Comparative genomics reveals insights into cyanobacterial evolution and habitat adaptation.</title>
        <authorList>
            <person name="Chen M.Y."/>
            <person name="Teng W.K."/>
            <person name="Zhao L."/>
            <person name="Hu C.X."/>
            <person name="Zhou Y.K."/>
            <person name="Han B.P."/>
            <person name="Song L.R."/>
            <person name="Shu W.S."/>
        </authorList>
    </citation>
    <scope>NUCLEOTIDE SEQUENCE [LARGE SCALE GENOMIC DNA]</scope>
    <source>
        <strain evidence="2 3">FACHB-119</strain>
    </source>
</reference>
<evidence type="ECO:0000313" key="2">
    <source>
        <dbReference type="EMBL" id="MBD2500348.1"/>
    </source>
</evidence>